<dbReference type="InterPro" id="IPR045578">
    <property type="entry name" value="USP47_C"/>
</dbReference>
<protein>
    <recommendedName>
        <fullName evidence="1">Ubiquitin carboxyl-terminal hydrolase 47 C-terminal domain-containing protein</fullName>
    </recommendedName>
</protein>
<dbReference type="OrthoDB" id="289038at2759"/>
<dbReference type="Pfam" id="PF19718">
    <property type="entry name" value="USP47_C"/>
    <property type="match status" value="1"/>
</dbReference>
<reference evidence="2" key="1">
    <citation type="submission" date="2017-05" db="UniProtKB">
        <authorList>
            <consortium name="EnsemblMetazoa"/>
        </authorList>
    </citation>
    <scope>IDENTIFICATION</scope>
</reference>
<feature type="domain" description="Ubiquitin carboxyl-terminal hydrolase 47 C-terminal" evidence="1">
    <location>
        <begin position="790"/>
        <end position="914"/>
    </location>
</feature>
<evidence type="ECO:0000259" key="1">
    <source>
        <dbReference type="Pfam" id="PF19718"/>
    </source>
</evidence>
<proteinExistence type="predicted"/>
<dbReference type="eggNOG" id="KOG4598">
    <property type="taxonomic scope" value="Eukaryota"/>
</dbReference>
<dbReference type="AlphaFoldDB" id="A0A1X7TXV7"/>
<organism evidence="2">
    <name type="scientific">Amphimedon queenslandica</name>
    <name type="common">Sponge</name>
    <dbReference type="NCBI Taxonomy" id="400682"/>
    <lineage>
        <taxon>Eukaryota</taxon>
        <taxon>Metazoa</taxon>
        <taxon>Porifera</taxon>
        <taxon>Demospongiae</taxon>
        <taxon>Heteroscleromorpha</taxon>
        <taxon>Haplosclerida</taxon>
        <taxon>Niphatidae</taxon>
        <taxon>Amphimedon</taxon>
    </lineage>
</organism>
<dbReference type="EnsemblMetazoa" id="Aqu2.1.19941_001">
    <property type="protein sequence ID" value="Aqu2.1.19941_001"/>
    <property type="gene ID" value="Aqu2.1.19941"/>
</dbReference>
<accession>A0A1X7TXV7</accession>
<dbReference type="InParanoid" id="A0A1X7TXV7"/>
<name>A0A1X7TXV7_AMPQE</name>
<sequence>MIIKSLISIDNTNTSSDAAVASNSSSQPLSPQVKVHVPVPEGLLVDFTSMRMSYGRMFYNVGKIVKHKRCSLKDIKELLSCCSPVLSEKVKKCRDISSLLHLIQNECSLTNIALLHTVVDEIKITEADEYIKEYKTKLKEFCNSLSISLCLKERFVSISHLQCETVTFIFDWEPKEHVLKDIKDILSKVSGKLLVIKYIETSTSISVTCSFPFSDVGFTVLRMIENIHILMGQGLKKLTIGNLTLWRRQDVRQKELKENDQDLLHIEVISYIILEEAEYKLRDTISSEEKETIELKQELSMMKVLEEESLSVQSDTESIKEVEEEPLYEELIVSSSQFNEIQKENKELSDKLSKMKIEYLRSLSSNTDSAASKVRRGMSFEIDDCKFHLQAMTRPDYQPLVDNKRIIEKLQERITLMNMELITEREHNEKIIKDIKDLVVKDKETSDEEIEYDGLNDEMKDQICSFKLYCDHPFADEFLESILKVHKDELLPTALDKAYELMELAPHIPIERCRLVKYDYDNDLMEQSFDLDEHQTIGQIVGGARRYYPFDLFIETRKENEIFDKYHDGAIYLKISVIHLSIGKVGPAELVRVEEGWTVGEFKHRIGELFYINSSCMRLVVKNYDDFTDISDVGCTLDKIFRKSTYKDRQLVYVSSDPEDYKKEYKDSLMYRYVGLPVSLILLNITLPPGPETTPSTTNVTGGEIIVKIIPMENKGKERKIQAQVDKKITLAQLKEELVPLIGVPSTGFIVYEIRDNKEYEMEELDRTLEYCGSKLIVRLGRAAGRGEYRIKLYLLQVKNTEFCKYMMYTIYAEGTPVREFKKQIIEEAKVQGIDCVLELDKMRLRNKREVFPGSVYFDVEWIYTSTSMEMYVEPLTGPEKKYEAQIQVYVIRWRPSQCSVDPIEEIILDKIDPKHVIGKNAPLTPDHGLVQPRPLQLYWYYAYG</sequence>
<evidence type="ECO:0000313" key="2">
    <source>
        <dbReference type="EnsemblMetazoa" id="Aqu2.1.19941_001"/>
    </source>
</evidence>